<dbReference type="EC" id="2.3.1.-" evidence="9"/>
<dbReference type="Pfam" id="PF13718">
    <property type="entry name" value="GNAT_acetyltr_2"/>
    <property type="match status" value="2"/>
</dbReference>
<evidence type="ECO:0000313" key="15">
    <source>
        <dbReference type="EMBL" id="KAF7134413.1"/>
    </source>
</evidence>
<keyword evidence="7 9" id="KW-0539">Nucleus</keyword>
<feature type="domain" description="Possible tRNA binding" evidence="14">
    <location>
        <begin position="982"/>
        <end position="1073"/>
    </location>
</feature>
<dbReference type="Gene3D" id="3.40.630.30">
    <property type="match status" value="2"/>
</dbReference>
<evidence type="ECO:0000259" key="12">
    <source>
        <dbReference type="Pfam" id="PF08351"/>
    </source>
</evidence>
<feature type="binding site" evidence="9">
    <location>
        <position position="474"/>
    </location>
    <ligand>
        <name>ATP</name>
        <dbReference type="ChEBI" id="CHEBI:30616"/>
    </ligand>
</feature>
<evidence type="ECO:0000256" key="1">
    <source>
        <dbReference type="ARBA" id="ARBA00004604"/>
    </source>
</evidence>
<dbReference type="Gene3D" id="3.40.50.11040">
    <property type="match status" value="1"/>
</dbReference>
<dbReference type="GO" id="GO:1904812">
    <property type="term" value="P:rRNA acetylation involved in maturation of SSU-rRNA"/>
    <property type="evidence" value="ECO:0007669"/>
    <property type="project" value="InterPro"/>
</dbReference>
<feature type="binding site" evidence="9">
    <location>
        <begin position="300"/>
        <end position="309"/>
    </location>
    <ligand>
        <name>ATP</name>
        <dbReference type="ChEBI" id="CHEBI:30616"/>
    </ligand>
</feature>
<sequence>MRKKVDERIRTLIENGVKTRHRSIFVIIGDKSRDQIVNLHYMLSKAVVKSRPTALWCYKDKLELSRILKEYDWAVFLWSSHKKKRSKQIKKLMQRGLLDPEKVDPFSLFVETGGLTYCMYKDSERILGNTFGMCILQDFEALTPNLLARTIETVEGGGLIILLLRSLSSLTSLCTMVMDVHERFRTESHSEATGRFNERFLLSLSSCKSCIVMDDELNILPISSHMKSIKPVSVEEDSEGLSEAERELKNLKEELNDDFPVGPLMRKCCTLDQGKAVITFLDAILDKTLRGTVALLAARGRGKSAALGLAIAGAIAAGYSNIYVTAPSPENLKTLFEFICKGFDSLEFKEHLDYDVVRSSNPEFKKATVRINIYKQHRQTIQYIQPHEHEKLSQVELLVVDEAAAIPLPVVKSLLGPYLVFLSSTVNGYDAILLIFQLEEQSVTATKSVEGSISGTSLFTGRLFKKIELSESIRYASGDPIESWLHALLCLDVANSIPNISRLPPPSECDLYYINRDTLFSYHRDSELFLQRMMALYVASHYKNSPNDLQLMADAPAHHLFVLLGPVDESQNHLPDILCVIQTTTIPLPFHYYLPHILCSFPKRKPSTAICDGGAEKSFENLLTCDGGAPRWSGKLLRDWIHKKIRLGSSRLCLRLIFAFSRVCQFCKILEEITGNVMEPEILVWNEEDMVPEELTYLTGGVVGLQVCLEGQISRKSAMKSLTEGHQPFGDQIAWKFCEQFRDTVFPCLSGARIVRIATHPSAMRLGYGSTAVELLTRYFEGHLTTISEVDVDNALESPHVRVTEAAEKVSLLEENIKPRTDLPPLLVHLRERRPERLHYLGVSFGLTMDLFRFWRKHKFAPFYICQIPSTVTGEHTCMVLKPLNNEDVESSGLGQWGFFSPFYQDFRERFRGLLDSSFRAMEYKLAMSVLDPKINFTDLEPALPAISDRFLKSLDGILTPFDMKRLEAYINNLADYRLGGMKLERQQILSLFIKVMKKLYRYLYDIASKEIDSIPSRLREIVLEPHAISVDEDLNEAAEQEGMKAKMMESSLNPELLQQYAIADREADFEKALQNGGGKVPSGGLISVKTNRNKAEKLGKQKESHKSGKRSNKEDGSSKSNKRRKF</sequence>
<organism evidence="15 16">
    <name type="scientific">Rhododendron simsii</name>
    <name type="common">Sims's rhododendron</name>
    <dbReference type="NCBI Taxonomy" id="118357"/>
    <lineage>
        <taxon>Eukaryota</taxon>
        <taxon>Viridiplantae</taxon>
        <taxon>Streptophyta</taxon>
        <taxon>Embryophyta</taxon>
        <taxon>Tracheophyta</taxon>
        <taxon>Spermatophyta</taxon>
        <taxon>Magnoliopsida</taxon>
        <taxon>eudicotyledons</taxon>
        <taxon>Gunneridae</taxon>
        <taxon>Pentapetalae</taxon>
        <taxon>asterids</taxon>
        <taxon>Ericales</taxon>
        <taxon>Ericaceae</taxon>
        <taxon>Ericoideae</taxon>
        <taxon>Rhodoreae</taxon>
        <taxon>Rhododendron</taxon>
    </lineage>
</organism>
<dbReference type="InterPro" id="IPR013562">
    <property type="entry name" value="TmcA/NAT10_N"/>
</dbReference>
<dbReference type="InterPro" id="IPR032672">
    <property type="entry name" value="TmcA/NAT10/Kre33"/>
</dbReference>
<feature type="domain" description="TmcA/NAT10 N-terminal" evidence="12">
    <location>
        <begin position="1"/>
        <end position="214"/>
    </location>
</feature>
<evidence type="ECO:0000256" key="7">
    <source>
        <dbReference type="ARBA" id="ARBA00023242"/>
    </source>
</evidence>
<comment type="similarity">
    <text evidence="9">Belongs to the RNA cytidine acetyltransferase family. NAT10 subfamily.</text>
</comment>
<dbReference type="GO" id="GO:0030686">
    <property type="term" value="C:90S preribosome"/>
    <property type="evidence" value="ECO:0007669"/>
    <property type="project" value="TreeGrafter"/>
</dbReference>
<dbReference type="AlphaFoldDB" id="A0A834GHF2"/>
<comment type="function">
    <text evidence="9">RNA cytidine acetyltransferase with specificity toward both 18S rRNA and tRNAs. Catalyzes the formation of N(4)-acetylcytidine (ac4C) in 18S rRNA. Required for early nucleolar cleavages of precursor rRNA at sites A0, A1 and A2 during 18S rRNA synthesis. Catalyzes the formation of ac4C in serine and leucine tRNAs. Requires a tRNA-binding adapter protein for full tRNA acetyltransferase activity but not for 18S rRNA acetylation.</text>
</comment>
<dbReference type="InterPro" id="IPR027992">
    <property type="entry name" value="tRNA_bind_dom"/>
</dbReference>
<comment type="catalytic activity">
    <reaction evidence="9">
        <text>a cytidine in 18S rRNA + acetyl-CoA + ATP + H2O = an N(4)-acetylcytidine in 18S rRNA + ADP + phosphate + CoA + H(+)</text>
        <dbReference type="Rhea" id="RHEA:51424"/>
        <dbReference type="Rhea" id="RHEA-COMP:13575"/>
        <dbReference type="Rhea" id="RHEA-COMP:13576"/>
        <dbReference type="ChEBI" id="CHEBI:15377"/>
        <dbReference type="ChEBI" id="CHEBI:15378"/>
        <dbReference type="ChEBI" id="CHEBI:30616"/>
        <dbReference type="ChEBI" id="CHEBI:43474"/>
        <dbReference type="ChEBI" id="CHEBI:57287"/>
        <dbReference type="ChEBI" id="CHEBI:57288"/>
        <dbReference type="ChEBI" id="CHEBI:74900"/>
        <dbReference type="ChEBI" id="CHEBI:82748"/>
        <dbReference type="ChEBI" id="CHEBI:456216"/>
    </reaction>
</comment>
<evidence type="ECO:0000256" key="8">
    <source>
        <dbReference type="ARBA" id="ARBA00023315"/>
    </source>
</evidence>
<evidence type="ECO:0000313" key="16">
    <source>
        <dbReference type="Proteomes" id="UP000626092"/>
    </source>
</evidence>
<dbReference type="PANTHER" id="PTHR10925">
    <property type="entry name" value="N-ACETYLTRANSFERASE 10"/>
    <property type="match status" value="1"/>
</dbReference>
<dbReference type="GO" id="GO:0000049">
    <property type="term" value="F:tRNA binding"/>
    <property type="evidence" value="ECO:0007669"/>
    <property type="project" value="TreeGrafter"/>
</dbReference>
<accession>A0A834GHF2</accession>
<dbReference type="InterPro" id="IPR000182">
    <property type="entry name" value="GNAT_dom"/>
</dbReference>
<evidence type="ECO:0000259" key="13">
    <source>
        <dbReference type="Pfam" id="PF13718"/>
    </source>
</evidence>
<feature type="domain" description="N-acetyltransferase" evidence="13">
    <location>
        <begin position="532"/>
        <end position="583"/>
    </location>
</feature>
<dbReference type="HAMAP" id="MF_03211">
    <property type="entry name" value="RNA_acetyltr_Nat10"/>
    <property type="match status" value="1"/>
</dbReference>
<gene>
    <name evidence="15" type="ORF">RHSIM_Rhsim08G0005200</name>
</gene>
<feature type="region of interest" description="Disordered" evidence="10">
    <location>
        <begin position="1074"/>
        <end position="1127"/>
    </location>
</feature>
<evidence type="ECO:0000256" key="6">
    <source>
        <dbReference type="ARBA" id="ARBA00022840"/>
    </source>
</evidence>
<feature type="domain" description="N-acetyltransferase" evidence="13">
    <location>
        <begin position="702"/>
        <end position="885"/>
    </location>
</feature>
<dbReference type="Pfam" id="PF05127">
    <property type="entry name" value="NAT10_TcmA_helicase"/>
    <property type="match status" value="1"/>
</dbReference>
<keyword evidence="6 9" id="KW-0067">ATP-binding</keyword>
<dbReference type="GO" id="GO:0005730">
    <property type="term" value="C:nucleolus"/>
    <property type="evidence" value="ECO:0007669"/>
    <property type="project" value="UniProtKB-SubCell"/>
</dbReference>
<proteinExistence type="inferred from homology"/>
<evidence type="ECO:0000259" key="14">
    <source>
        <dbReference type="Pfam" id="PF13725"/>
    </source>
</evidence>
<feature type="binding site" evidence="9">
    <location>
        <begin position="764"/>
        <end position="770"/>
    </location>
    <ligand>
        <name>acetyl-CoA</name>
        <dbReference type="ChEBI" id="CHEBI:57288"/>
    </ligand>
</feature>
<dbReference type="Proteomes" id="UP000626092">
    <property type="component" value="Unassembled WGS sequence"/>
</dbReference>
<keyword evidence="4 9" id="KW-0819">tRNA processing</keyword>
<evidence type="ECO:0000256" key="9">
    <source>
        <dbReference type="HAMAP-Rule" id="MF_03211"/>
    </source>
</evidence>
<dbReference type="InterPro" id="IPR033688">
    <property type="entry name" value="NAT10"/>
</dbReference>
<dbReference type="GO" id="GO:0005524">
    <property type="term" value="F:ATP binding"/>
    <property type="evidence" value="ECO:0007669"/>
    <property type="project" value="UniProtKB-UniRule"/>
</dbReference>
<evidence type="ECO:0000256" key="5">
    <source>
        <dbReference type="ARBA" id="ARBA00022741"/>
    </source>
</evidence>
<feature type="compositionally biased region" description="Basic and acidic residues" evidence="10">
    <location>
        <begin position="1094"/>
        <end position="1118"/>
    </location>
</feature>
<dbReference type="Pfam" id="PF08351">
    <property type="entry name" value="TmcA_N"/>
    <property type="match status" value="1"/>
</dbReference>
<dbReference type="PANTHER" id="PTHR10925:SF5">
    <property type="entry name" value="RNA CYTIDINE ACETYLTRANSFERASE"/>
    <property type="match status" value="1"/>
</dbReference>
<comment type="catalytic activity">
    <reaction evidence="9">
        <text>a cytidine in tRNA + acetyl-CoA + ATP + H2O = an N(4)-acetylcytidine in tRNA + ADP + phosphate + CoA + H(+)</text>
        <dbReference type="Rhea" id="RHEA:53876"/>
        <dbReference type="Rhea" id="RHEA-COMP:13670"/>
        <dbReference type="Rhea" id="RHEA-COMP:13671"/>
        <dbReference type="ChEBI" id="CHEBI:15377"/>
        <dbReference type="ChEBI" id="CHEBI:15378"/>
        <dbReference type="ChEBI" id="CHEBI:30616"/>
        <dbReference type="ChEBI" id="CHEBI:43474"/>
        <dbReference type="ChEBI" id="CHEBI:57287"/>
        <dbReference type="ChEBI" id="CHEBI:57288"/>
        <dbReference type="ChEBI" id="CHEBI:74900"/>
        <dbReference type="ChEBI" id="CHEBI:82748"/>
        <dbReference type="ChEBI" id="CHEBI:456216"/>
    </reaction>
</comment>
<dbReference type="InterPro" id="IPR007807">
    <property type="entry name" value="TcmA/NAT10_helicase"/>
</dbReference>
<evidence type="ECO:0000259" key="11">
    <source>
        <dbReference type="Pfam" id="PF05127"/>
    </source>
</evidence>
<protein>
    <recommendedName>
        <fullName evidence="9">RNA cytidine acetyltransferase</fullName>
        <ecNumber evidence="9">2.3.1.-</ecNumber>
    </recommendedName>
    <alternativeName>
        <fullName evidence="9">18S rRNA cytosine acetyltransferase</fullName>
    </alternativeName>
</protein>
<dbReference type="GO" id="GO:0051391">
    <property type="term" value="P:tRNA acetylation"/>
    <property type="evidence" value="ECO:0007669"/>
    <property type="project" value="UniProtKB-UniRule"/>
</dbReference>
<evidence type="ECO:0000256" key="2">
    <source>
        <dbReference type="ARBA" id="ARBA00022552"/>
    </source>
</evidence>
<evidence type="ECO:0000256" key="3">
    <source>
        <dbReference type="ARBA" id="ARBA00022679"/>
    </source>
</evidence>
<dbReference type="Pfam" id="PF13725">
    <property type="entry name" value="tRNA_bind_2"/>
    <property type="match status" value="2"/>
</dbReference>
<keyword evidence="2 9" id="KW-0698">rRNA processing</keyword>
<keyword evidence="3 9" id="KW-0808">Transferase</keyword>
<keyword evidence="16" id="KW-1185">Reference proteome</keyword>
<dbReference type="OrthoDB" id="10067491at2759"/>
<keyword evidence="8 9" id="KW-0012">Acyltransferase</keyword>
<dbReference type="EMBL" id="WJXA01000008">
    <property type="protein sequence ID" value="KAF7134413.1"/>
    <property type="molecule type" value="Genomic_DNA"/>
</dbReference>
<comment type="subcellular location">
    <subcellularLocation>
        <location evidence="1 9">Nucleus</location>
        <location evidence="1 9">Nucleolus</location>
    </subcellularLocation>
</comment>
<dbReference type="GO" id="GO:1990883">
    <property type="term" value="F:18S rRNA cytidine N-acetyltransferase activity"/>
    <property type="evidence" value="ECO:0007669"/>
    <property type="project" value="TreeGrafter"/>
</dbReference>
<dbReference type="Gene3D" id="3.40.50.300">
    <property type="entry name" value="P-loop containing nucleotide triphosphate hydrolases"/>
    <property type="match status" value="1"/>
</dbReference>
<feature type="binding site" evidence="9">
    <location>
        <begin position="757"/>
        <end position="759"/>
    </location>
    <ligand>
        <name>acetyl-CoA</name>
        <dbReference type="ChEBI" id="CHEBI:57288"/>
    </ligand>
</feature>
<feature type="binding site" evidence="9">
    <location>
        <position position="857"/>
    </location>
    <ligand>
        <name>acetyl-CoA</name>
        <dbReference type="ChEBI" id="CHEBI:57288"/>
    </ligand>
</feature>
<evidence type="ECO:0000256" key="10">
    <source>
        <dbReference type="SAM" id="MobiDB-lite"/>
    </source>
</evidence>
<feature type="domain" description="Possible tRNA binding" evidence="14">
    <location>
        <begin position="899"/>
        <end position="979"/>
    </location>
</feature>
<name>A0A834GHF2_RHOSS</name>
<feature type="domain" description="TcmA/NAT10 helicase" evidence="11">
    <location>
        <begin position="295"/>
        <end position="492"/>
    </location>
</feature>
<reference evidence="15" key="1">
    <citation type="submission" date="2019-11" db="EMBL/GenBank/DDBJ databases">
        <authorList>
            <person name="Liu Y."/>
            <person name="Hou J."/>
            <person name="Li T.-Q."/>
            <person name="Guan C.-H."/>
            <person name="Wu X."/>
            <person name="Wu H.-Z."/>
            <person name="Ling F."/>
            <person name="Zhang R."/>
            <person name="Shi X.-G."/>
            <person name="Ren J.-P."/>
            <person name="Chen E.-F."/>
            <person name="Sun J.-M."/>
        </authorList>
    </citation>
    <scope>NUCLEOTIDE SEQUENCE</scope>
    <source>
        <strain evidence="15">Adult_tree_wgs_1</strain>
        <tissue evidence="15">Leaves</tissue>
    </source>
</reference>
<comment type="caution">
    <text evidence="15">The sequence shown here is derived from an EMBL/GenBank/DDBJ whole genome shotgun (WGS) entry which is preliminary data.</text>
</comment>
<dbReference type="InterPro" id="IPR027417">
    <property type="entry name" value="P-loop_NTPase"/>
</dbReference>
<keyword evidence="5 9" id="KW-0547">Nucleotide-binding</keyword>
<evidence type="ECO:0000256" key="4">
    <source>
        <dbReference type="ARBA" id="ARBA00022694"/>
    </source>
</evidence>